<feature type="domain" description="Apple" evidence="2">
    <location>
        <begin position="140"/>
        <end position="216"/>
    </location>
</feature>
<keyword evidence="1" id="KW-0472">Membrane</keyword>
<reference evidence="4" key="1">
    <citation type="submission" date="2025-08" db="UniProtKB">
        <authorList>
            <consortium name="RefSeq"/>
        </authorList>
    </citation>
    <scope>IDENTIFICATION</scope>
</reference>
<evidence type="ECO:0000313" key="3">
    <source>
        <dbReference type="Proteomes" id="UP000515154"/>
    </source>
</evidence>
<dbReference type="AlphaFoldDB" id="A0A7E6EKR4"/>
<feature type="transmembrane region" description="Helical" evidence="1">
    <location>
        <begin position="21"/>
        <end position="44"/>
    </location>
</feature>
<name>A0A7E6EKR4_9MOLL</name>
<keyword evidence="3" id="KW-1185">Reference proteome</keyword>
<proteinExistence type="predicted"/>
<dbReference type="SMART" id="SM00473">
    <property type="entry name" value="PAN_AP"/>
    <property type="match status" value="1"/>
</dbReference>
<dbReference type="InterPro" id="IPR003609">
    <property type="entry name" value="Pan_app"/>
</dbReference>
<organism evidence="3 4">
    <name type="scientific">Octopus sinensis</name>
    <name type="common">East Asian common octopus</name>
    <dbReference type="NCBI Taxonomy" id="2607531"/>
    <lineage>
        <taxon>Eukaryota</taxon>
        <taxon>Metazoa</taxon>
        <taxon>Spiralia</taxon>
        <taxon>Lophotrochozoa</taxon>
        <taxon>Mollusca</taxon>
        <taxon>Cephalopoda</taxon>
        <taxon>Coleoidea</taxon>
        <taxon>Octopodiformes</taxon>
        <taxon>Octopoda</taxon>
        <taxon>Incirrata</taxon>
        <taxon>Octopodidae</taxon>
        <taxon>Octopus</taxon>
    </lineage>
</organism>
<dbReference type="Gene3D" id="3.50.4.10">
    <property type="entry name" value="Hepatocyte Growth Factor"/>
    <property type="match status" value="1"/>
</dbReference>
<sequence length="353" mass="40056">MTKVSAHRCRYRRDDDAISGVNLMSGECVVLHCFAVILYILFYISLTFGNGLEHLNYFIKVGNCLLKEGKTLMTLDVDAYDCSKRCFESSACKSFVSRTISPSCILYKDDATEKMLIGATNTDFYQLRRSVPTNYTDGKCPLDIVDSAYLPSRNDVGGLHGLNYTTCLYSCETKPNCQSFDYQIYTKKCFLSSKTHSDHFLKFGTNGVYTELNKKLWNDFRQSHTLEKINSVGCGVRVLDSYYFVEKKVINDSTAYSTFSFKQNPYLNLVTEAQVDAHSVLDCSRLCMVLLVEADTSCKWGCDMQFRMNTSDSSAHDRGTIIILGDTIICQHQYERVTKSNRKLSLRNKPVVV</sequence>
<evidence type="ECO:0000256" key="1">
    <source>
        <dbReference type="SAM" id="Phobius"/>
    </source>
</evidence>
<dbReference type="PROSITE" id="PS50948">
    <property type="entry name" value="PAN"/>
    <property type="match status" value="2"/>
</dbReference>
<gene>
    <name evidence="4" type="primary">LOC118761516</name>
</gene>
<dbReference type="SUPFAM" id="SSF57414">
    <property type="entry name" value="Hairpin loop containing domain-like"/>
    <property type="match status" value="2"/>
</dbReference>
<evidence type="ECO:0000259" key="2">
    <source>
        <dbReference type="PROSITE" id="PS50948"/>
    </source>
</evidence>
<dbReference type="KEGG" id="osn:118761516"/>
<dbReference type="Pfam" id="PF00024">
    <property type="entry name" value="PAN_1"/>
    <property type="match status" value="2"/>
</dbReference>
<accession>A0A7E6EKR4</accession>
<keyword evidence="1" id="KW-0812">Transmembrane</keyword>
<protein>
    <submittedName>
        <fullName evidence="4">Uncharacterized protein LOC118761516</fullName>
    </submittedName>
</protein>
<feature type="domain" description="Apple" evidence="2">
    <location>
        <begin position="52"/>
        <end position="129"/>
    </location>
</feature>
<evidence type="ECO:0000313" key="4">
    <source>
        <dbReference type="RefSeq" id="XP_036355407.1"/>
    </source>
</evidence>
<dbReference type="RefSeq" id="XP_036355407.1">
    <property type="nucleotide sequence ID" value="XM_036499514.1"/>
</dbReference>
<keyword evidence="1" id="KW-1133">Transmembrane helix</keyword>
<dbReference type="Proteomes" id="UP000515154">
    <property type="component" value="Unplaced"/>
</dbReference>